<dbReference type="Pfam" id="PF03849">
    <property type="entry name" value="Tfb2"/>
    <property type="match status" value="1"/>
</dbReference>
<evidence type="ECO:0000313" key="13">
    <source>
        <dbReference type="Proteomes" id="UP001175353"/>
    </source>
</evidence>
<dbReference type="Pfam" id="PF18307">
    <property type="entry name" value="Tfb2_C"/>
    <property type="match status" value="1"/>
</dbReference>
<dbReference type="GO" id="GO:0006289">
    <property type="term" value="P:nucleotide-excision repair"/>
    <property type="evidence" value="ECO:0007669"/>
    <property type="project" value="InterPro"/>
</dbReference>
<evidence type="ECO:0000256" key="7">
    <source>
        <dbReference type="ARBA" id="ARBA00023204"/>
    </source>
</evidence>
<gene>
    <name evidence="12" type="primary">TFB2_2</name>
    <name evidence="12" type="ORF">LTR91_012416</name>
</gene>
<reference evidence="12" key="1">
    <citation type="submission" date="2023-06" db="EMBL/GenBank/DDBJ databases">
        <title>Black Yeasts Isolated from many extreme environments.</title>
        <authorList>
            <person name="Coleine C."/>
            <person name="Stajich J.E."/>
            <person name="Selbmann L."/>
        </authorList>
    </citation>
    <scope>NUCLEOTIDE SEQUENCE</scope>
    <source>
        <strain evidence="12">CCFEE 5200</strain>
    </source>
</reference>
<dbReference type="InterPro" id="IPR004598">
    <property type="entry name" value="TFIIH_p52/Tfb2"/>
</dbReference>
<keyword evidence="8 9" id="KW-0539">Nucleus</keyword>
<evidence type="ECO:0000256" key="3">
    <source>
        <dbReference type="ARBA" id="ARBA00007132"/>
    </source>
</evidence>
<comment type="subcellular location">
    <subcellularLocation>
        <location evidence="2 9">Nucleus</location>
    </subcellularLocation>
</comment>
<comment type="similarity">
    <text evidence="3 9">Belongs to the TFB2 family.</text>
</comment>
<dbReference type="PANTHER" id="PTHR13152:SF0">
    <property type="entry name" value="GENERAL TRANSCRIPTION FACTOR IIH SUBUNIT 4"/>
    <property type="match status" value="1"/>
</dbReference>
<comment type="function">
    <text evidence="9">Component of the general transcription and DNA repair factor IIH (TFIIH) core complex which is involved in general and transcription-coupled nucleotide excision repair (NER) of damaged DNA.</text>
</comment>
<dbReference type="EMBL" id="JAUJLE010000119">
    <property type="protein sequence ID" value="KAK0980096.1"/>
    <property type="molecule type" value="Genomic_DNA"/>
</dbReference>
<protein>
    <recommendedName>
        <fullName evidence="9">RNA polymerase II transcription factor B subunit 2</fullName>
    </recommendedName>
</protein>
<dbReference type="NCBIfam" id="TIGR00625">
    <property type="entry name" value="tfb2"/>
    <property type="match status" value="1"/>
</dbReference>
<dbReference type="PANTHER" id="PTHR13152">
    <property type="entry name" value="TFIIH, POLYPEPTIDE 4"/>
    <property type="match status" value="1"/>
</dbReference>
<comment type="caution">
    <text evidence="12">The sequence shown here is derived from an EMBL/GenBank/DDBJ whole genome shotgun (WGS) entry which is preliminary data.</text>
</comment>
<evidence type="ECO:0000256" key="10">
    <source>
        <dbReference type="SAM" id="MobiDB-lite"/>
    </source>
</evidence>
<dbReference type="GO" id="GO:0001671">
    <property type="term" value="F:ATPase activator activity"/>
    <property type="evidence" value="ECO:0007669"/>
    <property type="project" value="InterPro"/>
</dbReference>
<accession>A0AAN6QQD1</accession>
<evidence type="ECO:0000259" key="11">
    <source>
        <dbReference type="Pfam" id="PF18307"/>
    </source>
</evidence>
<dbReference type="InterPro" id="IPR040662">
    <property type="entry name" value="Tfb2_C"/>
</dbReference>
<feature type="region of interest" description="Disordered" evidence="10">
    <location>
        <begin position="392"/>
        <end position="420"/>
    </location>
</feature>
<dbReference type="GO" id="GO:0005675">
    <property type="term" value="C:transcription factor TFIIH holo complex"/>
    <property type="evidence" value="ECO:0007669"/>
    <property type="project" value="TreeGrafter"/>
</dbReference>
<dbReference type="AlphaFoldDB" id="A0AAN6QQD1"/>
<evidence type="ECO:0000256" key="5">
    <source>
        <dbReference type="ARBA" id="ARBA00023015"/>
    </source>
</evidence>
<evidence type="ECO:0000256" key="4">
    <source>
        <dbReference type="ARBA" id="ARBA00022763"/>
    </source>
</evidence>
<feature type="domain" description="Transcription factor Tfb2 C-terminal" evidence="11">
    <location>
        <begin position="426"/>
        <end position="491"/>
    </location>
</feature>
<keyword evidence="7 9" id="KW-0234">DNA repair</keyword>
<dbReference type="Proteomes" id="UP001175353">
    <property type="component" value="Unassembled WGS sequence"/>
</dbReference>
<feature type="region of interest" description="Disordered" evidence="10">
    <location>
        <begin position="289"/>
        <end position="316"/>
    </location>
</feature>
<dbReference type="Gene3D" id="3.30.70.2610">
    <property type="match status" value="1"/>
</dbReference>
<keyword evidence="13" id="KW-1185">Reference proteome</keyword>
<organism evidence="12 13">
    <name type="scientific">Friedmanniomyces endolithicus</name>
    <dbReference type="NCBI Taxonomy" id="329885"/>
    <lineage>
        <taxon>Eukaryota</taxon>
        <taxon>Fungi</taxon>
        <taxon>Dikarya</taxon>
        <taxon>Ascomycota</taxon>
        <taxon>Pezizomycotina</taxon>
        <taxon>Dothideomycetes</taxon>
        <taxon>Dothideomycetidae</taxon>
        <taxon>Mycosphaerellales</taxon>
        <taxon>Teratosphaeriaceae</taxon>
        <taxon>Friedmanniomyces</taxon>
    </lineage>
</organism>
<evidence type="ECO:0000256" key="2">
    <source>
        <dbReference type="ARBA" id="ARBA00004123"/>
    </source>
</evidence>
<sequence>MSSTASQRALDYLEVLPGTTFNKLYQQPSTALAIFRRMLPHLAKTLVMAMLFMPTPFAVSDLDIWVKPDPESLQARDRTLSVLQRLHILLDARDGAGRAAYELSQHFAKSLRLALTGGGDHRSFGVPCNTPDKTPMTVDYLDAFARKQWEAILYYVVGSAHTGLGGSVAITPGTQLLLQTGEFVALRNRQAHITQSGFTFLLQDINAQIWTLLIVYLEDSSRRDMISVDVLSFLFTLGSLELGISYSTSNLTPTQLHMLDDLSDFGIIYRRTSDSTRYYPTRLATTLTSDAPALPNNSLTSTTTNTTSSSSNQPTQDEKGYIILETNYRLYAYTSSPLLISILSLFTSLRARYPNLVTAKLTKTSIQSAIHLGITSDQIISYLTTHAHPLMRAHQQQAQAQQQSQSGNPNTHPANNAPVLPPTVVDQIRLWQLEGERMVSHRGYLIRDVGTAEEYDRAVRYAEALGVLRKEFRSRGSFFVTRMDQMSGYFKGQAAKKREAAAAGKREGEVGGAAVAAVKREGFLDLDGVFEGLKDTKVIYTGK</sequence>
<dbReference type="GO" id="GO:0000439">
    <property type="term" value="C:transcription factor TFIIH core complex"/>
    <property type="evidence" value="ECO:0007669"/>
    <property type="project" value="InterPro"/>
</dbReference>
<keyword evidence="4 9" id="KW-0227">DNA damage</keyword>
<keyword evidence="5 9" id="KW-0805">Transcription regulation</keyword>
<dbReference type="GO" id="GO:0003690">
    <property type="term" value="F:double-stranded DNA binding"/>
    <property type="evidence" value="ECO:0007669"/>
    <property type="project" value="TreeGrafter"/>
</dbReference>
<evidence type="ECO:0000256" key="6">
    <source>
        <dbReference type="ARBA" id="ARBA00023163"/>
    </source>
</evidence>
<feature type="compositionally biased region" description="Low complexity" evidence="10">
    <location>
        <begin position="395"/>
        <end position="406"/>
    </location>
</feature>
<evidence type="ECO:0000313" key="12">
    <source>
        <dbReference type="EMBL" id="KAK0980096.1"/>
    </source>
</evidence>
<feature type="compositionally biased region" description="Low complexity" evidence="10">
    <location>
        <begin position="296"/>
        <end position="312"/>
    </location>
</feature>
<evidence type="ECO:0000256" key="9">
    <source>
        <dbReference type="RuleBase" id="RU364024"/>
    </source>
</evidence>
<evidence type="ECO:0000256" key="8">
    <source>
        <dbReference type="ARBA" id="ARBA00023242"/>
    </source>
</evidence>
<name>A0AAN6QQD1_9PEZI</name>
<evidence type="ECO:0000256" key="1">
    <source>
        <dbReference type="ARBA" id="ARBA00002817"/>
    </source>
</evidence>
<comment type="function">
    <text evidence="1">Component of the general transcription and DNA repair factor IIH (TFIIH) core complex, which is involved in general and transcription-coupled nucleotide excision repair (NER) of damaged DNA and, when complexed to TFIIK, in RNA transcription by RNA polymerase II. In NER, TFIIH acts by opening DNA around the lesion to allow the excision of the damaged oligonucleotide and its replacement by a new DNA fragment. In transcription, TFIIH has an essential role in transcription initiation. When the pre-initiation complex (PIC) has been established, TFIIH is required for promoter opening and promoter escape. Phosphorylation of the C-terminal tail (CTD) of the largest subunit of RNA polymerase II by the kinase module TFIIK controls the initiation of transcription.</text>
</comment>
<keyword evidence="6 9" id="KW-0804">Transcription</keyword>
<proteinExistence type="inferred from homology"/>